<feature type="domain" description="FAD-binding PCMH-type" evidence="8">
    <location>
        <begin position="89"/>
        <end position="263"/>
    </location>
</feature>
<evidence type="ECO:0000256" key="5">
    <source>
        <dbReference type="ARBA" id="ARBA00022827"/>
    </source>
</evidence>
<organism evidence="9 10">
    <name type="scientific">Cannabis sativa</name>
    <name type="common">Hemp</name>
    <name type="synonym">Marijuana</name>
    <dbReference type="NCBI Taxonomy" id="3483"/>
    <lineage>
        <taxon>Eukaryota</taxon>
        <taxon>Viridiplantae</taxon>
        <taxon>Streptophyta</taxon>
        <taxon>Embryophyta</taxon>
        <taxon>Tracheophyta</taxon>
        <taxon>Spermatophyta</taxon>
        <taxon>Magnoliopsida</taxon>
        <taxon>eudicotyledons</taxon>
        <taxon>Gunneridae</taxon>
        <taxon>Pentapetalae</taxon>
        <taxon>rosids</taxon>
        <taxon>fabids</taxon>
        <taxon>Rosales</taxon>
        <taxon>Cannabaceae</taxon>
        <taxon>Cannabis</taxon>
    </lineage>
</organism>
<keyword evidence="6" id="KW-1015">Disulfide bond</keyword>
<dbReference type="Gene3D" id="3.30.43.10">
    <property type="entry name" value="Uridine Diphospho-n-acetylenolpyruvylglucosamine Reductase, domain 2"/>
    <property type="match status" value="1"/>
</dbReference>
<dbReference type="InterPro" id="IPR016166">
    <property type="entry name" value="FAD-bd_PCMH"/>
</dbReference>
<dbReference type="AlphaFoldDB" id="A0A7J6G8J5"/>
<evidence type="ECO:0000256" key="6">
    <source>
        <dbReference type="ARBA" id="ARBA00023157"/>
    </source>
</evidence>
<dbReference type="EMBL" id="JAATIP010000069">
    <property type="protein sequence ID" value="KAF4379293.1"/>
    <property type="molecule type" value="Genomic_DNA"/>
</dbReference>
<keyword evidence="3" id="KW-0285">Flavoprotein</keyword>
<dbReference type="SUPFAM" id="SSF56176">
    <property type="entry name" value="FAD-binding/transporter-associated domain-like"/>
    <property type="match status" value="1"/>
</dbReference>
<dbReference type="PANTHER" id="PTHR32448">
    <property type="entry name" value="OS08G0158400 PROTEIN"/>
    <property type="match status" value="1"/>
</dbReference>
<dbReference type="Pfam" id="PF01565">
    <property type="entry name" value="FAD_binding_4"/>
    <property type="match status" value="1"/>
</dbReference>
<keyword evidence="4" id="KW-0732">Signal</keyword>
<keyword evidence="5" id="KW-0274">FAD</keyword>
<dbReference type="Proteomes" id="UP000525078">
    <property type="component" value="Unassembled WGS sequence"/>
</dbReference>
<dbReference type="InterPro" id="IPR016169">
    <property type="entry name" value="FAD-bd_PCMH_sub2"/>
</dbReference>
<evidence type="ECO:0000256" key="4">
    <source>
        <dbReference type="ARBA" id="ARBA00022729"/>
    </source>
</evidence>
<comment type="caution">
    <text evidence="9">The sequence shown here is derived from an EMBL/GenBank/DDBJ whole genome shotgun (WGS) entry which is preliminary data.</text>
</comment>
<keyword evidence="7" id="KW-0325">Glycoprotein</keyword>
<evidence type="ECO:0000256" key="1">
    <source>
        <dbReference type="ARBA" id="ARBA00001974"/>
    </source>
</evidence>
<dbReference type="InterPro" id="IPR036318">
    <property type="entry name" value="FAD-bd_PCMH-like_sf"/>
</dbReference>
<protein>
    <recommendedName>
        <fullName evidence="8">FAD-binding PCMH-type domain-containing protein</fullName>
    </recommendedName>
</protein>
<evidence type="ECO:0000259" key="8">
    <source>
        <dbReference type="PROSITE" id="PS51387"/>
    </source>
</evidence>
<dbReference type="FunFam" id="3.30.43.10:FF:000004">
    <property type="entry name" value="Berberine bridge enzyme-like 15"/>
    <property type="match status" value="1"/>
</dbReference>
<proteinExistence type="inferred from homology"/>
<dbReference type="Gene3D" id="3.40.462.20">
    <property type="match status" value="1"/>
</dbReference>
<evidence type="ECO:0000313" key="10">
    <source>
        <dbReference type="Proteomes" id="UP000525078"/>
    </source>
</evidence>
<dbReference type="InterPro" id="IPR012951">
    <property type="entry name" value="BBE"/>
</dbReference>
<dbReference type="InterPro" id="IPR006094">
    <property type="entry name" value="Oxid_FAD_bind_N"/>
</dbReference>
<name>A0A7J6G8J5_CANSA</name>
<dbReference type="GO" id="GO:1901696">
    <property type="term" value="P:cannabinoid biosynthetic process"/>
    <property type="evidence" value="ECO:0007669"/>
    <property type="project" value="UniProtKB-ARBA"/>
</dbReference>
<dbReference type="GO" id="GO:0016491">
    <property type="term" value="F:oxidoreductase activity"/>
    <property type="evidence" value="ECO:0007669"/>
    <property type="project" value="InterPro"/>
</dbReference>
<evidence type="ECO:0000256" key="7">
    <source>
        <dbReference type="ARBA" id="ARBA00023180"/>
    </source>
</evidence>
<dbReference type="InterPro" id="IPR016167">
    <property type="entry name" value="FAD-bd_PCMH_sub1"/>
</dbReference>
<comment type="cofactor">
    <cofactor evidence="1">
        <name>FAD</name>
        <dbReference type="ChEBI" id="CHEBI:57692"/>
    </cofactor>
</comment>
<accession>A0A7J6G8J5</accession>
<reference evidence="9 10" key="1">
    <citation type="journal article" date="2020" name="bioRxiv">
        <title>Sequence and annotation of 42 cannabis genomes reveals extensive copy number variation in cannabinoid synthesis and pathogen resistance genes.</title>
        <authorList>
            <person name="Mckernan K.J."/>
            <person name="Helbert Y."/>
            <person name="Kane L.T."/>
            <person name="Ebling H."/>
            <person name="Zhang L."/>
            <person name="Liu B."/>
            <person name="Eaton Z."/>
            <person name="Mclaughlin S."/>
            <person name="Kingan S."/>
            <person name="Baybayan P."/>
            <person name="Concepcion G."/>
            <person name="Jordan M."/>
            <person name="Riva A."/>
            <person name="Barbazuk W."/>
            <person name="Harkins T."/>
        </authorList>
    </citation>
    <scope>NUCLEOTIDE SEQUENCE [LARGE SCALE GENOMIC DNA]</scope>
    <source>
        <strain evidence="10">cv. Jamaican Lion 4</strain>
        <tissue evidence="9">Leaf</tissue>
    </source>
</reference>
<sequence length="554" mass="62577">MTDLYDIVHTKKAKTLPRKMKYYLAFFSLLSFCIIVTHASQPHEDFLQCLSHNISNTTILAELTYTRNDSSFMSVMNSNIQNLRFSFPSTPKPLVIVTPSNASHVQASVYCSKIHGLEIRTRSGGHDFEGLSYVSEVPFVIIDLRNLSSINVNVDEKTAWVEAGATIGEVYYRIAEKSRNLGFPAGFCPTVGVGGHFSGGGYGPLVRKYGLAADNIIDAYIVNVDGKILDRESMGEDLFWAIRGGGAASFGIVLAWKIRLVPVPSTVTTFIVNRDLGQNETMKLVNKWQYIADKLDDDLVILIRFSTVNSTQNNKVILQAQFLSLFLGGVDNLLSLMEKSFPEFGLKREDCNEMSWIESVSYFAGFPIGAEMENLLNRTQQWLFSFKGKLDYVKKTIPENVLKTMLEKLYEEDVGVGFFQLFPYGGKMNEISESEIPFSHRAGNLYKILYYAQWVQKPGDDDGSINWPRSVYNYMTPYVSKSPRSAYVNYRDLDLGKNNDKGPTSYTQASIWGRKYFGKDNFKRLVHVKTKVDPQNFFRNEQSIPPLPLPLPSQ</sequence>
<evidence type="ECO:0000256" key="2">
    <source>
        <dbReference type="ARBA" id="ARBA00005466"/>
    </source>
</evidence>
<gene>
    <name evidence="9" type="ORF">F8388_013511</name>
</gene>
<dbReference type="GO" id="GO:0071949">
    <property type="term" value="F:FAD binding"/>
    <property type="evidence" value="ECO:0007669"/>
    <property type="project" value="InterPro"/>
</dbReference>
<evidence type="ECO:0000256" key="3">
    <source>
        <dbReference type="ARBA" id="ARBA00022630"/>
    </source>
</evidence>
<evidence type="ECO:0000313" key="9">
    <source>
        <dbReference type="EMBL" id="KAF4379293.1"/>
    </source>
</evidence>
<dbReference type="Gene3D" id="3.30.465.10">
    <property type="match status" value="1"/>
</dbReference>
<comment type="similarity">
    <text evidence="2">Belongs to the oxygen-dependent FAD-linked oxidoreductase family.</text>
</comment>
<dbReference type="PROSITE" id="PS51387">
    <property type="entry name" value="FAD_PCMH"/>
    <property type="match status" value="1"/>
</dbReference>
<dbReference type="Pfam" id="PF08031">
    <property type="entry name" value="BBE"/>
    <property type="match status" value="1"/>
</dbReference>